<name>A0A2T0MNS0_9ACTN</name>
<protein>
    <recommendedName>
        <fullName evidence="4">AMP-binding enzyme</fullName>
    </recommendedName>
</protein>
<dbReference type="RefSeq" id="WP_106247830.1">
    <property type="nucleotide sequence ID" value="NZ_PVNG01000019.1"/>
</dbReference>
<dbReference type="Proteomes" id="UP000238312">
    <property type="component" value="Unassembled WGS sequence"/>
</dbReference>
<evidence type="ECO:0008006" key="4">
    <source>
        <dbReference type="Google" id="ProtNLM"/>
    </source>
</evidence>
<evidence type="ECO:0000256" key="1">
    <source>
        <dbReference type="SAM" id="MobiDB-lite"/>
    </source>
</evidence>
<sequence length="83" mass="8769">MLFPTPLLDALRAAPATPAFEHGARIVTRGELLELIRRLTDALREAGRGPGRAVAVKDRPAAPPSRTRRPACGCTNCAPTAPS</sequence>
<dbReference type="EMBL" id="PVNG01000019">
    <property type="protein sequence ID" value="PRX59640.1"/>
    <property type="molecule type" value="Genomic_DNA"/>
</dbReference>
<accession>A0A2T0MNS0</accession>
<dbReference type="OrthoDB" id="9803968at2"/>
<evidence type="ECO:0000313" key="2">
    <source>
        <dbReference type="EMBL" id="PRX59640.1"/>
    </source>
</evidence>
<dbReference type="AlphaFoldDB" id="A0A2T0MNS0"/>
<dbReference type="SUPFAM" id="SSF56801">
    <property type="entry name" value="Acetyl-CoA synthetase-like"/>
    <property type="match status" value="1"/>
</dbReference>
<proteinExistence type="predicted"/>
<reference evidence="2 3" key="1">
    <citation type="submission" date="2018-03" db="EMBL/GenBank/DDBJ databases">
        <title>Genomic Encyclopedia of Type Strains, Phase III (KMG-III): the genomes of soil and plant-associated and newly described type strains.</title>
        <authorList>
            <person name="Whitman W."/>
        </authorList>
    </citation>
    <scope>NUCLEOTIDE SEQUENCE [LARGE SCALE GENOMIC DNA]</scope>
    <source>
        <strain evidence="2 3">CGMCC 4.7104</strain>
    </source>
</reference>
<organism evidence="2 3">
    <name type="scientific">Nonomuraea fuscirosea</name>
    <dbReference type="NCBI Taxonomy" id="1291556"/>
    <lineage>
        <taxon>Bacteria</taxon>
        <taxon>Bacillati</taxon>
        <taxon>Actinomycetota</taxon>
        <taxon>Actinomycetes</taxon>
        <taxon>Streptosporangiales</taxon>
        <taxon>Streptosporangiaceae</taxon>
        <taxon>Nonomuraea</taxon>
    </lineage>
</organism>
<comment type="caution">
    <text evidence="2">The sequence shown here is derived from an EMBL/GenBank/DDBJ whole genome shotgun (WGS) entry which is preliminary data.</text>
</comment>
<keyword evidence="3" id="KW-1185">Reference proteome</keyword>
<evidence type="ECO:0000313" key="3">
    <source>
        <dbReference type="Proteomes" id="UP000238312"/>
    </source>
</evidence>
<feature type="region of interest" description="Disordered" evidence="1">
    <location>
        <begin position="48"/>
        <end position="83"/>
    </location>
</feature>
<gene>
    <name evidence="2" type="ORF">B0I32_11983</name>
</gene>